<protein>
    <submittedName>
        <fullName evidence="2">Uncharacterized protein</fullName>
    </submittedName>
</protein>
<evidence type="ECO:0000256" key="1">
    <source>
        <dbReference type="SAM" id="Phobius"/>
    </source>
</evidence>
<sequence length="59" mass="6941">MYQMKKNVLELISIFVGQTIHCKVAVWLVSICMLLYKFVSTLFQYPVTGLNMLPFYFDD</sequence>
<dbReference type="EMBL" id="BT091482">
    <property type="protein sequence ID" value="ACU15659.1"/>
    <property type="molecule type" value="mRNA"/>
</dbReference>
<name>C6T226_SOYBN</name>
<organism evidence="2">
    <name type="scientific">Glycine max</name>
    <name type="common">Soybean</name>
    <name type="synonym">Glycine hispida</name>
    <dbReference type="NCBI Taxonomy" id="3847"/>
    <lineage>
        <taxon>Eukaryota</taxon>
        <taxon>Viridiplantae</taxon>
        <taxon>Streptophyta</taxon>
        <taxon>Embryophyta</taxon>
        <taxon>Tracheophyta</taxon>
        <taxon>Spermatophyta</taxon>
        <taxon>Magnoliopsida</taxon>
        <taxon>eudicotyledons</taxon>
        <taxon>Gunneridae</taxon>
        <taxon>Pentapetalae</taxon>
        <taxon>rosids</taxon>
        <taxon>fabids</taxon>
        <taxon>Fabales</taxon>
        <taxon>Fabaceae</taxon>
        <taxon>Papilionoideae</taxon>
        <taxon>50 kb inversion clade</taxon>
        <taxon>NPAAA clade</taxon>
        <taxon>indigoferoid/millettioid clade</taxon>
        <taxon>Phaseoleae</taxon>
        <taxon>Glycine</taxon>
        <taxon>Glycine subgen. Soja</taxon>
    </lineage>
</organism>
<keyword evidence="1" id="KW-0812">Transmembrane</keyword>
<keyword evidence="1" id="KW-1133">Transmembrane helix</keyword>
<proteinExistence type="evidence at transcript level"/>
<keyword evidence="1" id="KW-0472">Membrane</keyword>
<reference evidence="2" key="1">
    <citation type="submission" date="2009-08" db="EMBL/GenBank/DDBJ databases">
        <authorList>
            <person name="Cheung F."/>
            <person name="Xiao Y."/>
            <person name="Chan A."/>
            <person name="Moskal W."/>
            <person name="Town C.D."/>
        </authorList>
    </citation>
    <scope>NUCLEOTIDE SEQUENCE</scope>
</reference>
<evidence type="ECO:0000313" key="2">
    <source>
        <dbReference type="EMBL" id="ACU15659.1"/>
    </source>
</evidence>
<accession>C6T226</accession>
<dbReference type="AlphaFoldDB" id="C6T226"/>
<feature type="transmembrane region" description="Helical" evidence="1">
    <location>
        <begin position="12"/>
        <end position="36"/>
    </location>
</feature>